<proteinExistence type="predicted"/>
<dbReference type="SUPFAM" id="SSF51905">
    <property type="entry name" value="FAD/NAD(P)-binding domain"/>
    <property type="match status" value="1"/>
</dbReference>
<evidence type="ECO:0008006" key="4">
    <source>
        <dbReference type="Google" id="ProtNLM"/>
    </source>
</evidence>
<evidence type="ECO:0000313" key="3">
    <source>
        <dbReference type="Proteomes" id="UP000547976"/>
    </source>
</evidence>
<evidence type="ECO:0000313" key="2">
    <source>
        <dbReference type="EMBL" id="KAF5611966.1"/>
    </source>
</evidence>
<dbReference type="Pfam" id="PF13450">
    <property type="entry name" value="NAD_binding_8"/>
    <property type="match status" value="1"/>
</dbReference>
<dbReference type="OrthoDB" id="4582561at2759"/>
<sequence>MAEWKFEVIHNITSDRKLLGTIIPPEWQMWDEAYFKRVSDTLADPTHTAKLMAEGCNNGDFGDLNCTKTCDSAEYMFRSPQNLWNCMTLSTVAMKVIPEPTNDTVNESSEKDMNDLFHFGSLRDFDKLFAFRKVQDLFGYQCSPIHQFSIGNFGTVLSERYCSVADPGFDFDLVGQGVLISYIMQYVLVLFFCLSFALTLKWFIQLYRQFPSAITSTLIDLQETQTLFAATISVATIVAFHCYTGLANVASISSYVLNNEIAHGVIIIGMSPLLLLQLALHASGHTSIYTLGFVFLNWLFIVIKSALQKGGAAGFEKTLQRQSSMSVCGDNPGAMSYCMNYNITTGFTHIKSSLIFVHVLTFLLLVDWTLATLYGFYKKDWSPNRSSFVRNLIKTRALAVLTAFLAIVPMAFGLADLVRFYMGLHDRYTPEGGLPWSFGQVTAVAVWFPVVFKFLHYCAVEDGVQARIDKDEYVVSRRETAILEVKTSEESRLDKTPLIGAAVPVSMVGAEPIEMRASLDASVEDLLMRPHAVYATGGYKLENIHWTICDTMLSSMLLLSALIAATQAIDVDVAVVGGGGSGGYAAVQLRENYGKKIVVIEKQKQLGGHAQSWYDPVTGKAYNYGVDAFTNITVSIDFFRQLKVPIGPLQSVPAENLYVDLEDGKTVDYTPPTTKEAADAMGNYREQWLKYADILLPTSKHFPRGDKVPSDLLLSWYEFARKYKAEAASPSIWETVVVDLNTALMIDVWKAWNPSVGSFQPASGDNTEIWQKAAKLLGKDVFYESEVVSAKRTKSGVKLEVRDKDGHITKINAKRLLITIGPETINPKDFDLSSEEVEVFHSAAGNRYFTGIVSHPSLPAAGITNVIPATINANYLAYPTVPFQAYFQYKGNSSTGPIHRALAVVPRETSIGDVKDLIRKSVQNLIDAGTIPAGNSSDLDFRTFSDHGLLYRRWSADQLRGGIFAKANALQGQRSTWYTGAFWMNNDCVMLWNTTNAILQDMVKDS</sequence>
<dbReference type="Proteomes" id="UP000547976">
    <property type="component" value="Unassembled WGS sequence"/>
</dbReference>
<protein>
    <recommendedName>
        <fullName evidence="4">Amine oxidase</fullName>
    </recommendedName>
</protein>
<keyword evidence="1" id="KW-1133">Transmembrane helix</keyword>
<keyword evidence="3" id="KW-1185">Reference proteome</keyword>
<dbReference type="RefSeq" id="XP_036542636.1">
    <property type="nucleotide sequence ID" value="XM_036679718.1"/>
</dbReference>
<dbReference type="EMBL" id="JAAOAV010000016">
    <property type="protein sequence ID" value="KAF5611966.1"/>
    <property type="molecule type" value="Genomic_DNA"/>
</dbReference>
<feature type="transmembrane region" description="Helical" evidence="1">
    <location>
        <begin position="227"/>
        <end position="249"/>
    </location>
</feature>
<feature type="transmembrane region" description="Helical" evidence="1">
    <location>
        <begin position="186"/>
        <end position="207"/>
    </location>
</feature>
<accession>A0A8H5QA32</accession>
<dbReference type="InterPro" id="IPR036188">
    <property type="entry name" value="FAD/NAD-bd_sf"/>
</dbReference>
<feature type="transmembrane region" description="Helical" evidence="1">
    <location>
        <begin position="261"/>
        <end position="280"/>
    </location>
</feature>
<evidence type="ECO:0000256" key="1">
    <source>
        <dbReference type="SAM" id="Phobius"/>
    </source>
</evidence>
<comment type="caution">
    <text evidence="2">The sequence shown here is derived from an EMBL/GenBank/DDBJ whole genome shotgun (WGS) entry which is preliminary data.</text>
</comment>
<gene>
    <name evidence="2" type="ORF">FSUBG_1993</name>
</gene>
<name>A0A8H5QA32_GIBSU</name>
<dbReference type="GeneID" id="59314436"/>
<keyword evidence="1" id="KW-0812">Transmembrane</keyword>
<dbReference type="AlphaFoldDB" id="A0A8H5QA32"/>
<feature type="transmembrane region" description="Helical" evidence="1">
    <location>
        <begin position="354"/>
        <end position="377"/>
    </location>
</feature>
<organism evidence="2 3">
    <name type="scientific">Gibberella subglutinans</name>
    <name type="common">Fusarium subglutinans</name>
    <dbReference type="NCBI Taxonomy" id="42677"/>
    <lineage>
        <taxon>Eukaryota</taxon>
        <taxon>Fungi</taxon>
        <taxon>Dikarya</taxon>
        <taxon>Ascomycota</taxon>
        <taxon>Pezizomycotina</taxon>
        <taxon>Sordariomycetes</taxon>
        <taxon>Hypocreomycetidae</taxon>
        <taxon>Hypocreales</taxon>
        <taxon>Nectriaceae</taxon>
        <taxon>Fusarium</taxon>
        <taxon>Fusarium fujikuroi species complex</taxon>
    </lineage>
</organism>
<keyword evidence="1" id="KW-0472">Membrane</keyword>
<dbReference type="Gene3D" id="3.30.70.1990">
    <property type="match status" value="1"/>
</dbReference>
<dbReference type="Gene3D" id="1.10.405.20">
    <property type="match status" value="1"/>
</dbReference>
<dbReference type="Gene3D" id="3.50.50.60">
    <property type="entry name" value="FAD/NAD(P)-binding domain"/>
    <property type="match status" value="1"/>
</dbReference>
<feature type="transmembrane region" description="Helical" evidence="1">
    <location>
        <begin position="286"/>
        <end position="307"/>
    </location>
</feature>
<reference evidence="2 3" key="1">
    <citation type="submission" date="2020-05" db="EMBL/GenBank/DDBJ databases">
        <title>Identification and distribution of gene clusters putatively required for synthesis of sphingolipid metabolism inhibitors in phylogenetically diverse species of the filamentous fungus Fusarium.</title>
        <authorList>
            <person name="Kim H.-S."/>
            <person name="Busman M."/>
            <person name="Brown D.W."/>
            <person name="Divon H."/>
            <person name="Uhlig S."/>
            <person name="Proctor R.H."/>
        </authorList>
    </citation>
    <scope>NUCLEOTIDE SEQUENCE [LARGE SCALE GENOMIC DNA]</scope>
    <source>
        <strain evidence="2 3">NRRL 66333</strain>
    </source>
</reference>
<feature type="transmembrane region" description="Helical" evidence="1">
    <location>
        <begin position="397"/>
        <end position="422"/>
    </location>
</feature>